<gene>
    <name evidence="2" type="ORF">FRX31_023691</name>
</gene>
<dbReference type="AlphaFoldDB" id="A0A7J6VP99"/>
<dbReference type="Proteomes" id="UP000554482">
    <property type="component" value="Unassembled WGS sequence"/>
</dbReference>
<reference evidence="2 3" key="1">
    <citation type="submission" date="2020-06" db="EMBL/GenBank/DDBJ databases">
        <title>Transcriptomic and genomic resources for Thalictrum thalictroides and T. hernandezii: Facilitating candidate gene discovery in an emerging model plant lineage.</title>
        <authorList>
            <person name="Arias T."/>
            <person name="Riano-Pachon D.M."/>
            <person name="Di Stilio V.S."/>
        </authorList>
    </citation>
    <scope>NUCLEOTIDE SEQUENCE [LARGE SCALE GENOMIC DNA]</scope>
    <source>
        <strain evidence="3">cv. WT478/WT964</strain>
        <tissue evidence="2">Leaves</tissue>
    </source>
</reference>
<keyword evidence="3" id="KW-1185">Reference proteome</keyword>
<name>A0A7J6VP99_THATH</name>
<evidence type="ECO:0000313" key="2">
    <source>
        <dbReference type="EMBL" id="KAF5186723.1"/>
    </source>
</evidence>
<dbReference type="NCBIfam" id="TIGR01640">
    <property type="entry name" value="F_box_assoc_1"/>
    <property type="match status" value="1"/>
</dbReference>
<dbReference type="PANTHER" id="PTHR31672">
    <property type="entry name" value="BNACNNG10540D PROTEIN"/>
    <property type="match status" value="1"/>
</dbReference>
<evidence type="ECO:0000313" key="3">
    <source>
        <dbReference type="Proteomes" id="UP000554482"/>
    </source>
</evidence>
<dbReference type="PROSITE" id="PS50181">
    <property type="entry name" value="FBOX"/>
    <property type="match status" value="1"/>
</dbReference>
<comment type="caution">
    <text evidence="2">The sequence shown here is derived from an EMBL/GenBank/DDBJ whole genome shotgun (WGS) entry which is preliminary data.</text>
</comment>
<dbReference type="CDD" id="cd22157">
    <property type="entry name" value="F-box_AtFBW1-like"/>
    <property type="match status" value="1"/>
</dbReference>
<evidence type="ECO:0000259" key="1">
    <source>
        <dbReference type="PROSITE" id="PS50181"/>
    </source>
</evidence>
<dbReference type="EMBL" id="JABWDY010028910">
    <property type="protein sequence ID" value="KAF5186723.1"/>
    <property type="molecule type" value="Genomic_DNA"/>
</dbReference>
<sequence length="388" mass="43198">MKKVELVCRFNLLPEELTLNIFSRLPIKSLMKSKCVCKTWNSSISNPHFINQHLSRAPFIGNPFIIFSTTDFLVDDNPNYPKPKVSLRQNCHFVEDIGGENEAVKPLQLDPVLSKLEIVGSCNGLLCLGDTSCYGDLITVYVCNPFTGESVQLPTLSSIPFESKHTLFGFGFDSVRNEYKVLRLIFHSLKVCLADCIVEAEVCTLGSDSWRRIGEAPFSPYGSEACVYVNGVIHCVATSIDDMEDFGIGYFYVGDEDLDFESLIPEMLPVWNENLDIGVLGGCLSVVNYSSLDFAEVWLFTDFFGKGEDKEEAWTRLFQLPIDNIVSLNLMCLLKSGEILFLSNHEELLSCHPFGGDARELGLHGMSETINGFVHVGTLVSPIMAPRS</sequence>
<dbReference type="Pfam" id="PF00646">
    <property type="entry name" value="F-box"/>
    <property type="match status" value="1"/>
</dbReference>
<proteinExistence type="predicted"/>
<protein>
    <submittedName>
        <fullName evidence="2">F-box family protein</fullName>
    </submittedName>
</protein>
<dbReference type="InterPro" id="IPR017451">
    <property type="entry name" value="F-box-assoc_interact_dom"/>
</dbReference>
<feature type="domain" description="F-box" evidence="1">
    <location>
        <begin position="7"/>
        <end position="57"/>
    </location>
</feature>
<dbReference type="SMART" id="SM00256">
    <property type="entry name" value="FBOX"/>
    <property type="match status" value="1"/>
</dbReference>
<dbReference type="PANTHER" id="PTHR31672:SF13">
    <property type="entry name" value="F-BOX PROTEIN CPR30-LIKE"/>
    <property type="match status" value="1"/>
</dbReference>
<dbReference type="Pfam" id="PF08268">
    <property type="entry name" value="FBA_3"/>
    <property type="match status" value="1"/>
</dbReference>
<accession>A0A7J6VP99</accession>
<dbReference type="Gene3D" id="1.20.1280.50">
    <property type="match status" value="1"/>
</dbReference>
<dbReference type="InterPro" id="IPR001810">
    <property type="entry name" value="F-box_dom"/>
</dbReference>
<organism evidence="2 3">
    <name type="scientific">Thalictrum thalictroides</name>
    <name type="common">Rue-anemone</name>
    <name type="synonym">Anemone thalictroides</name>
    <dbReference type="NCBI Taxonomy" id="46969"/>
    <lineage>
        <taxon>Eukaryota</taxon>
        <taxon>Viridiplantae</taxon>
        <taxon>Streptophyta</taxon>
        <taxon>Embryophyta</taxon>
        <taxon>Tracheophyta</taxon>
        <taxon>Spermatophyta</taxon>
        <taxon>Magnoliopsida</taxon>
        <taxon>Ranunculales</taxon>
        <taxon>Ranunculaceae</taxon>
        <taxon>Thalictroideae</taxon>
        <taxon>Thalictrum</taxon>
    </lineage>
</organism>
<dbReference type="InterPro" id="IPR013187">
    <property type="entry name" value="F-box-assoc_dom_typ3"/>
</dbReference>
<dbReference type="InterPro" id="IPR036047">
    <property type="entry name" value="F-box-like_dom_sf"/>
</dbReference>
<dbReference type="SUPFAM" id="SSF81383">
    <property type="entry name" value="F-box domain"/>
    <property type="match status" value="1"/>
</dbReference>
<dbReference type="InterPro" id="IPR050796">
    <property type="entry name" value="SCF_F-box_component"/>
</dbReference>
<dbReference type="OrthoDB" id="1894463at2759"/>